<dbReference type="OrthoDB" id="1138233at2"/>
<evidence type="ECO:0000313" key="3">
    <source>
        <dbReference type="EMBL" id="TBN13750.1"/>
    </source>
</evidence>
<evidence type="ECO:0000256" key="1">
    <source>
        <dbReference type="ARBA" id="ARBA00022729"/>
    </source>
</evidence>
<keyword evidence="1" id="KW-0732">Signal</keyword>
<proteinExistence type="predicted"/>
<dbReference type="Proteomes" id="UP000292372">
    <property type="component" value="Unassembled WGS sequence"/>
</dbReference>
<dbReference type="Pfam" id="PF18962">
    <property type="entry name" value="Por_Secre_tail"/>
    <property type="match status" value="1"/>
</dbReference>
<dbReference type="EMBL" id="SIRS01000006">
    <property type="protein sequence ID" value="TBN13750.1"/>
    <property type="molecule type" value="Genomic_DNA"/>
</dbReference>
<reference evidence="3 4" key="1">
    <citation type="journal article" date="2015" name="Int. J. Syst. Evol. Microbiol.">
        <title>Hyunsoonleella pacifica sp. nov., isolated from seawater of South Pacific Gyre.</title>
        <authorList>
            <person name="Gao X."/>
            <person name="Zhang Z."/>
            <person name="Dai X."/>
            <person name="Zhang X.H."/>
        </authorList>
    </citation>
    <scope>NUCLEOTIDE SEQUENCE [LARGE SCALE GENOMIC DNA]</scope>
    <source>
        <strain evidence="3 4">SW033</strain>
    </source>
</reference>
<gene>
    <name evidence="3" type="ORF">EYD46_14735</name>
</gene>
<dbReference type="NCBIfam" id="TIGR04183">
    <property type="entry name" value="Por_Secre_tail"/>
    <property type="match status" value="1"/>
</dbReference>
<evidence type="ECO:0000259" key="2">
    <source>
        <dbReference type="Pfam" id="PF18962"/>
    </source>
</evidence>
<evidence type="ECO:0000313" key="4">
    <source>
        <dbReference type="Proteomes" id="UP000292372"/>
    </source>
</evidence>
<protein>
    <submittedName>
        <fullName evidence="3">T9SS type A sorting domain-containing protein</fullName>
    </submittedName>
</protein>
<sequence length="352" mass="38457">MFGSFIAHCYQSIKTIHMEKKLILPLFFVFSLGYSQNITKFTSNPLTDFTIVNPSSGIDQLPSGMDAMWTFDNLNATGTNIDSYAAPNGSQSTTFPGTTTILTVTTQDGTPTTNDLLLRVDGTGTYITGIIQEDLTLNYNTTNAFIGVFPLSFGTNNSGNVSGTFSYQGNSGTFTGTFTATIDAYGILTIPGDYSETVTRLSITQNLSFSIPPLFNNIGTLSQTSYYYYGNTSDNIDFRYNNISLVSGFLGINVTNETYERNTVETLSNSTINANTFSFYPNPVKDVITINLDSTLWQNIDSASIFNVEGRKITKKTNDLNSISVQGLEKGIYFLALKSKSGTITSKAFIKN</sequence>
<dbReference type="InterPro" id="IPR026444">
    <property type="entry name" value="Secre_tail"/>
</dbReference>
<comment type="caution">
    <text evidence="3">The sequence shown here is derived from an EMBL/GenBank/DDBJ whole genome shotgun (WGS) entry which is preliminary data.</text>
</comment>
<dbReference type="AlphaFoldDB" id="A0A4V2JAP7"/>
<feature type="domain" description="Secretion system C-terminal sorting" evidence="2">
    <location>
        <begin position="280"/>
        <end position="350"/>
    </location>
</feature>
<accession>A0A4V2JAP7</accession>
<keyword evidence="4" id="KW-1185">Reference proteome</keyword>
<name>A0A4V2JAP7_9FLAO</name>
<organism evidence="3 4">
    <name type="scientific">Hyunsoonleella pacifica</name>
    <dbReference type="NCBI Taxonomy" id="1080224"/>
    <lineage>
        <taxon>Bacteria</taxon>
        <taxon>Pseudomonadati</taxon>
        <taxon>Bacteroidota</taxon>
        <taxon>Flavobacteriia</taxon>
        <taxon>Flavobacteriales</taxon>
        <taxon>Flavobacteriaceae</taxon>
    </lineage>
</organism>